<dbReference type="PANTHER" id="PTHR16151">
    <property type="entry name" value="HAUS AUGMIN-LIKE COMPLEX SUBUNIT 6"/>
    <property type="match status" value="1"/>
</dbReference>
<feature type="coiled-coil region" evidence="1">
    <location>
        <begin position="132"/>
        <end position="159"/>
    </location>
</feature>
<dbReference type="GO" id="GO:0051225">
    <property type="term" value="P:spindle assembly"/>
    <property type="evidence" value="ECO:0007669"/>
    <property type="project" value="InterPro"/>
</dbReference>
<keyword evidence="1" id="KW-0175">Coiled coil</keyword>
<name>A0A2I0TPU0_LIMLA</name>
<dbReference type="GO" id="GO:0008017">
    <property type="term" value="F:microtubule binding"/>
    <property type="evidence" value="ECO:0007669"/>
    <property type="project" value="TreeGrafter"/>
</dbReference>
<dbReference type="GO" id="GO:1990498">
    <property type="term" value="C:mitotic spindle microtubule"/>
    <property type="evidence" value="ECO:0007669"/>
    <property type="project" value="TreeGrafter"/>
</dbReference>
<feature type="compositionally biased region" description="Basic and acidic residues" evidence="2">
    <location>
        <begin position="357"/>
        <end position="372"/>
    </location>
</feature>
<protein>
    <submittedName>
        <fullName evidence="4">Haus augmin-like complex subunit 6</fullName>
    </submittedName>
</protein>
<reference evidence="5" key="2">
    <citation type="submission" date="2017-12" db="EMBL/GenBank/DDBJ databases">
        <title>Genome sequence of the Bar-tailed Godwit (Limosa lapponica baueri).</title>
        <authorList>
            <person name="Lima N.C.B."/>
            <person name="Parody-Merino A.M."/>
            <person name="Battley P.F."/>
            <person name="Fidler A.E."/>
            <person name="Prosdocimi F."/>
        </authorList>
    </citation>
    <scope>NUCLEOTIDE SEQUENCE [LARGE SCALE GENOMIC DNA]</scope>
</reference>
<dbReference type="InterPro" id="IPR026797">
    <property type="entry name" value="HAUS_6"/>
</dbReference>
<keyword evidence="5" id="KW-1185">Reference proteome</keyword>
<dbReference type="OrthoDB" id="5575722at2759"/>
<dbReference type="EMBL" id="KZ508016">
    <property type="protein sequence ID" value="PKU35836.1"/>
    <property type="molecule type" value="Genomic_DNA"/>
</dbReference>
<organism evidence="4 5">
    <name type="scientific">Limosa lapponica baueri</name>
    <dbReference type="NCBI Taxonomy" id="1758121"/>
    <lineage>
        <taxon>Eukaryota</taxon>
        <taxon>Metazoa</taxon>
        <taxon>Chordata</taxon>
        <taxon>Craniata</taxon>
        <taxon>Vertebrata</taxon>
        <taxon>Euteleostomi</taxon>
        <taxon>Archelosauria</taxon>
        <taxon>Archosauria</taxon>
        <taxon>Dinosauria</taxon>
        <taxon>Saurischia</taxon>
        <taxon>Theropoda</taxon>
        <taxon>Coelurosauria</taxon>
        <taxon>Aves</taxon>
        <taxon>Neognathae</taxon>
        <taxon>Neoaves</taxon>
        <taxon>Charadriiformes</taxon>
        <taxon>Scolopacidae</taxon>
        <taxon>Limosa</taxon>
    </lineage>
</organism>
<proteinExistence type="predicted"/>
<feature type="compositionally biased region" description="Basic and acidic residues" evidence="2">
    <location>
        <begin position="391"/>
        <end position="414"/>
    </location>
</feature>
<dbReference type="Pfam" id="PF14661">
    <property type="entry name" value="HAUS6_N"/>
    <property type="match status" value="2"/>
</dbReference>
<accession>A0A2I0TPU0</accession>
<evidence type="ECO:0000256" key="2">
    <source>
        <dbReference type="SAM" id="MobiDB-lite"/>
    </source>
</evidence>
<reference evidence="5" key="1">
    <citation type="submission" date="2017-11" db="EMBL/GenBank/DDBJ databases">
        <authorList>
            <person name="Lima N.C."/>
            <person name="Parody-Merino A.M."/>
            <person name="Battley P.F."/>
            <person name="Fidler A.E."/>
            <person name="Prosdocimi F."/>
        </authorList>
    </citation>
    <scope>NUCLEOTIDE SEQUENCE [LARGE SCALE GENOMIC DNA]</scope>
</reference>
<feature type="domain" description="HAUS augmin-like complex subunit 6 N-terminal" evidence="3">
    <location>
        <begin position="65"/>
        <end position="185"/>
    </location>
</feature>
<evidence type="ECO:0000313" key="5">
    <source>
        <dbReference type="Proteomes" id="UP000233556"/>
    </source>
</evidence>
<feature type="domain" description="HAUS augmin-like complex subunit 6 N-terminal" evidence="3">
    <location>
        <begin position="11"/>
        <end position="64"/>
    </location>
</feature>
<dbReference type="AlphaFoldDB" id="A0A2I0TPU0"/>
<dbReference type="Proteomes" id="UP000233556">
    <property type="component" value="Unassembled WGS sequence"/>
</dbReference>
<dbReference type="GO" id="GO:0070652">
    <property type="term" value="C:HAUS complex"/>
    <property type="evidence" value="ECO:0007669"/>
    <property type="project" value="InterPro"/>
</dbReference>
<feature type="region of interest" description="Disordered" evidence="2">
    <location>
        <begin position="357"/>
        <end position="414"/>
    </location>
</feature>
<gene>
    <name evidence="4" type="ORF">llap_13863</name>
</gene>
<evidence type="ECO:0000256" key="1">
    <source>
        <dbReference type="SAM" id="Coils"/>
    </source>
</evidence>
<evidence type="ECO:0000259" key="3">
    <source>
        <dbReference type="Pfam" id="PF14661"/>
    </source>
</evidence>
<sequence length="414" mass="46631">MRSVNWEGEHLWLYLRALGFDQKTAGSGVQVGPTMFKKPNASAFYIIVCFLFAKLDKLRAAKVFNGPKFIQLMYQFARHAVLEDMKRNSIGTDIPFAEAVKLTPKGVNMASARCRVASNKLLQILQKENLVIQEYKKKEQLLIKEIKQIKSEYEVLQLKSFKMKQNDQNKNDKTERIQKVRSMWTVIMEIITSLTKEKEAVDYVLQGCVEQYVLDGASVVFRIPQLLAHRVESDVHQQLDLLRASPPHSFHPSEDDDDDDSMFYQCLLSVSDIYNSFHEVRNEKVSDASSSVMDVATTASGWSATTASGWSATTASGWSATTASGWISSVPSELSKACENRDTLIEKNLPIEACKREKMPEPPKILNGKDDSAISEVSENTGDHVAQTESPVKKEDPLKESSEELAEEVRKSYF</sequence>
<evidence type="ECO:0000313" key="4">
    <source>
        <dbReference type="EMBL" id="PKU35836.1"/>
    </source>
</evidence>
<dbReference type="PANTHER" id="PTHR16151:SF2">
    <property type="entry name" value="HAUS AUGMIN-LIKE COMPLEX SUBUNIT 6"/>
    <property type="match status" value="1"/>
</dbReference>
<dbReference type="InterPro" id="IPR028163">
    <property type="entry name" value="HAUS_6_N"/>
</dbReference>